<dbReference type="InterPro" id="IPR027417">
    <property type="entry name" value="P-loop_NTPase"/>
</dbReference>
<proteinExistence type="predicted"/>
<gene>
    <name evidence="1" type="ORF">TM448A00831_0008</name>
    <name evidence="2" type="ORF">TM448B00682_0017</name>
</gene>
<protein>
    <submittedName>
        <fullName evidence="1">Putative terminase</fullName>
    </submittedName>
</protein>
<sequence length="478" mass="55345">MILAGQKAIEKERIRYFVPTEIQEEFVRDKSFVRLFQGSNKSGKSTSGIIEIVSQCIGHRPYLSKSDPDYKTEFTPPIKVRIYGEDFTEHVGGVIVPILRKWIPHSEFYYREGNPKKNPQGIPTFWTFKNGSTLELLTYEQDSAKSEGWDGQFIHFDEPPPRDTYIAAKRGLVAENGKCIMTMTPIKEPWIYDEIWMRKDSDVRGFPADITTNLRHRRKWWRADMKNDGLAWCGYLNQEAIDRFERDLTDDEKEARLRGRFMHLSGLVYKEFNPSVHVQPYFKPPVTWTWYEAIDPATRKPWAVTIMAISPDETKYVVDEIFIKGVVSEVANAIKQKRDDYRYQPAIATIIDPIAVAEDPISKTSILNEFMAHGVFCQSGSKDRNRGIQLLKADLKIGEDEQKAGIYILENCRRTIHEFGHYVWDDFKKKVSGQKDIPKKTDDDMLENIHRILISGARYIEMKKSSGKQKEIRGIGTQ</sequence>
<organism evidence="1">
    <name type="scientific">viral metagenome</name>
    <dbReference type="NCBI Taxonomy" id="1070528"/>
    <lineage>
        <taxon>unclassified sequences</taxon>
        <taxon>metagenomes</taxon>
        <taxon>organismal metagenomes</taxon>
    </lineage>
</organism>
<dbReference type="EMBL" id="MT144647">
    <property type="protein sequence ID" value="QJH96323.1"/>
    <property type="molecule type" value="Genomic_DNA"/>
</dbReference>
<dbReference type="EMBL" id="MT144070">
    <property type="protein sequence ID" value="QJA48077.1"/>
    <property type="molecule type" value="Genomic_DNA"/>
</dbReference>
<dbReference type="Gene3D" id="3.30.420.280">
    <property type="match status" value="1"/>
</dbReference>
<evidence type="ECO:0000313" key="2">
    <source>
        <dbReference type="EMBL" id="QJH96323.1"/>
    </source>
</evidence>
<dbReference type="Pfam" id="PF03237">
    <property type="entry name" value="Terminase_6N"/>
    <property type="match status" value="1"/>
</dbReference>
<name>A0A6H1ZL79_9ZZZZ</name>
<reference evidence="1" key="1">
    <citation type="submission" date="2020-03" db="EMBL/GenBank/DDBJ databases">
        <title>The deep terrestrial virosphere.</title>
        <authorList>
            <person name="Holmfeldt K."/>
            <person name="Nilsson E."/>
            <person name="Simone D."/>
            <person name="Lopez-Fernandez M."/>
            <person name="Wu X."/>
            <person name="de Brujin I."/>
            <person name="Lundin D."/>
            <person name="Andersson A."/>
            <person name="Bertilsson S."/>
            <person name="Dopson M."/>
        </authorList>
    </citation>
    <scope>NUCLEOTIDE SEQUENCE</scope>
    <source>
        <strain evidence="1">TM448A00831</strain>
        <strain evidence="2">TM448B00682</strain>
    </source>
</reference>
<evidence type="ECO:0000313" key="1">
    <source>
        <dbReference type="EMBL" id="QJA48077.1"/>
    </source>
</evidence>
<accession>A0A6H1ZL79</accession>
<dbReference type="AlphaFoldDB" id="A0A6H1ZL79"/>
<dbReference type="Gene3D" id="3.40.50.300">
    <property type="entry name" value="P-loop containing nucleotide triphosphate hydrolases"/>
    <property type="match status" value="1"/>
</dbReference>